<evidence type="ECO:0000256" key="2">
    <source>
        <dbReference type="SAM" id="SignalP"/>
    </source>
</evidence>
<proteinExistence type="predicted"/>
<dbReference type="Proteomes" id="UP001165121">
    <property type="component" value="Unassembled WGS sequence"/>
</dbReference>
<keyword evidence="4" id="KW-1185">Reference proteome</keyword>
<feature type="compositionally biased region" description="Low complexity" evidence="1">
    <location>
        <begin position="650"/>
        <end position="668"/>
    </location>
</feature>
<dbReference type="OrthoDB" id="106209at2759"/>
<feature type="chain" id="PRO_5040816588" evidence="2">
    <location>
        <begin position="26"/>
        <end position="683"/>
    </location>
</feature>
<dbReference type="EMBL" id="BSXT01003654">
    <property type="protein sequence ID" value="GMF55096.1"/>
    <property type="molecule type" value="Genomic_DNA"/>
</dbReference>
<comment type="caution">
    <text evidence="3">The sequence shown here is derived from an EMBL/GenBank/DDBJ whole genome shotgun (WGS) entry which is preliminary data.</text>
</comment>
<evidence type="ECO:0000313" key="4">
    <source>
        <dbReference type="Proteomes" id="UP001165121"/>
    </source>
</evidence>
<feature type="signal peptide" evidence="2">
    <location>
        <begin position="1"/>
        <end position="25"/>
    </location>
</feature>
<feature type="compositionally biased region" description="Low complexity" evidence="1">
    <location>
        <begin position="539"/>
        <end position="564"/>
    </location>
</feature>
<feature type="region of interest" description="Disordered" evidence="1">
    <location>
        <begin position="511"/>
        <end position="683"/>
    </location>
</feature>
<gene>
    <name evidence="3" type="ORF">Pfra01_002311700</name>
</gene>
<sequence length="683" mass="70915">MKFQRVSTCLVLLIGISFAAATVSAEPEADLPNWVSPVNASEGSCYRKTYLSRKTCATGYGSDGIATCWAQCPLNYPVECGMECIPQSADCTSQMLHKVTSVGTVALNAATAGVFGELLKVSKTILLGVKCGQKLYSATTSLDKYVDELQANGTETKQILSLVNQSDLVVNQLPTAVCTCLGLPVSEDTLKLNAEVVGIVNQIVMEVVVNGASVLDPRNFLAFMKDLGVDDSVQDLDPDSLAQLEDVLSSGATCGAKLQAITDKVTQFVVSIKQKDPSSSVSTIRQALSISGLLLTDLPTVTNNCVRNMTEDGFTTRDSLRSIMGTITDGLVNGAADDNGNPTSVTDYLGSVAKMGLDVIGILDPTGIADMLSTFIQPICGPTAFVGEIDDGSLKDALALSAEGDAFKGSYGSWKRVGDGVVNITFKSFDSEDVTVVIHSGGDTIAKIKVASGETVSWNSTVKELQDKTLYFDRWRPGRFRVPTSAGGSLVMWVPRSSTGGNIQLFVKINGDDADDTSKSNSSDASTKQDDGSSKGEHSSNSASTSSNHDRASTSNASASDSSAKQGDGSIKDSGGSNAKQSSSTSGEGSGGDIIVTPAPTTPDSANQVDQGSLPEQNSGSTGSTGVDATTAPSTPNVDIATPAPTIVFNEDATPAPTAPESATSNPTQSEPATTSIPALCER</sequence>
<keyword evidence="2" id="KW-0732">Signal</keyword>
<evidence type="ECO:0000256" key="1">
    <source>
        <dbReference type="SAM" id="MobiDB-lite"/>
    </source>
</evidence>
<feature type="compositionally biased region" description="Basic and acidic residues" evidence="1">
    <location>
        <begin position="527"/>
        <end position="538"/>
    </location>
</feature>
<reference evidence="3" key="1">
    <citation type="submission" date="2023-04" db="EMBL/GenBank/DDBJ databases">
        <title>Phytophthora fragariaefolia NBRC 109709.</title>
        <authorList>
            <person name="Ichikawa N."/>
            <person name="Sato H."/>
            <person name="Tonouchi N."/>
        </authorList>
    </citation>
    <scope>NUCLEOTIDE SEQUENCE</scope>
    <source>
        <strain evidence="3">NBRC 109709</strain>
    </source>
</reference>
<organism evidence="3 4">
    <name type="scientific">Phytophthora fragariaefolia</name>
    <dbReference type="NCBI Taxonomy" id="1490495"/>
    <lineage>
        <taxon>Eukaryota</taxon>
        <taxon>Sar</taxon>
        <taxon>Stramenopiles</taxon>
        <taxon>Oomycota</taxon>
        <taxon>Peronosporomycetes</taxon>
        <taxon>Peronosporales</taxon>
        <taxon>Peronosporaceae</taxon>
        <taxon>Phytophthora</taxon>
    </lineage>
</organism>
<dbReference type="AlphaFoldDB" id="A0A9W7D282"/>
<evidence type="ECO:0000313" key="3">
    <source>
        <dbReference type="EMBL" id="GMF55096.1"/>
    </source>
</evidence>
<feature type="compositionally biased region" description="Polar residues" evidence="1">
    <location>
        <begin position="602"/>
        <end position="637"/>
    </location>
</feature>
<name>A0A9W7D282_9STRA</name>
<protein>
    <submittedName>
        <fullName evidence="3">Unnamed protein product</fullName>
    </submittedName>
</protein>
<accession>A0A9W7D282</accession>